<keyword evidence="1" id="KW-1133">Transmembrane helix</keyword>
<reference evidence="2 3" key="1">
    <citation type="journal article" date="2014" name="Agronomy (Basel)">
        <title>A Draft Genome Sequence for Ensete ventricosum, the Drought-Tolerant Tree Against Hunger.</title>
        <authorList>
            <person name="Harrison J."/>
            <person name="Moore K.A."/>
            <person name="Paszkiewicz K."/>
            <person name="Jones T."/>
            <person name="Grant M."/>
            <person name="Ambacheew D."/>
            <person name="Muzemil S."/>
            <person name="Studholme D.J."/>
        </authorList>
    </citation>
    <scope>NUCLEOTIDE SEQUENCE [LARGE SCALE GENOMIC DNA]</scope>
</reference>
<keyword evidence="1" id="KW-0472">Membrane</keyword>
<evidence type="ECO:0000313" key="3">
    <source>
        <dbReference type="Proteomes" id="UP000287651"/>
    </source>
</evidence>
<evidence type="ECO:0000313" key="2">
    <source>
        <dbReference type="EMBL" id="RRT40890.1"/>
    </source>
</evidence>
<feature type="transmembrane region" description="Helical" evidence="1">
    <location>
        <begin position="49"/>
        <end position="70"/>
    </location>
</feature>
<dbReference type="Proteomes" id="UP000287651">
    <property type="component" value="Unassembled WGS sequence"/>
</dbReference>
<protein>
    <submittedName>
        <fullName evidence="2">Uncharacterized protein</fullName>
    </submittedName>
</protein>
<sequence>NAAVFCALEEYTNSGDVKRTFCGTILIVILLSSLVVASAAAVAVVLNELVVIAVTVTLPLPGGISHTASFQEGVRNRK</sequence>
<dbReference type="AlphaFoldDB" id="A0A426XN62"/>
<evidence type="ECO:0000256" key="1">
    <source>
        <dbReference type="SAM" id="Phobius"/>
    </source>
</evidence>
<gene>
    <name evidence="2" type="ORF">B296_00019691</name>
</gene>
<organism evidence="2 3">
    <name type="scientific">Ensete ventricosum</name>
    <name type="common">Abyssinian banana</name>
    <name type="synonym">Musa ensete</name>
    <dbReference type="NCBI Taxonomy" id="4639"/>
    <lineage>
        <taxon>Eukaryota</taxon>
        <taxon>Viridiplantae</taxon>
        <taxon>Streptophyta</taxon>
        <taxon>Embryophyta</taxon>
        <taxon>Tracheophyta</taxon>
        <taxon>Spermatophyta</taxon>
        <taxon>Magnoliopsida</taxon>
        <taxon>Liliopsida</taxon>
        <taxon>Zingiberales</taxon>
        <taxon>Musaceae</taxon>
        <taxon>Ensete</taxon>
    </lineage>
</organism>
<name>A0A426XN62_ENSVE</name>
<dbReference type="EMBL" id="AMZH03019026">
    <property type="protein sequence ID" value="RRT40890.1"/>
    <property type="molecule type" value="Genomic_DNA"/>
</dbReference>
<feature type="non-terminal residue" evidence="2">
    <location>
        <position position="1"/>
    </location>
</feature>
<accession>A0A426XN62</accession>
<comment type="caution">
    <text evidence="2">The sequence shown here is derived from an EMBL/GenBank/DDBJ whole genome shotgun (WGS) entry which is preliminary data.</text>
</comment>
<feature type="transmembrane region" description="Helical" evidence="1">
    <location>
        <begin position="21"/>
        <end position="43"/>
    </location>
</feature>
<keyword evidence="1" id="KW-0812">Transmembrane</keyword>
<proteinExistence type="predicted"/>